<proteinExistence type="predicted"/>
<evidence type="ECO:0000313" key="2">
    <source>
        <dbReference type="Proteomes" id="UP000590225"/>
    </source>
</evidence>
<accession>A0AAW3T033</accession>
<dbReference type="Proteomes" id="UP000590225">
    <property type="component" value="Unassembled WGS sequence"/>
</dbReference>
<organism evidence="1 2">
    <name type="scientific">Curtobacterium pusillum</name>
    <dbReference type="NCBI Taxonomy" id="69373"/>
    <lineage>
        <taxon>Bacteria</taxon>
        <taxon>Bacillati</taxon>
        <taxon>Actinomycetota</taxon>
        <taxon>Actinomycetes</taxon>
        <taxon>Micrococcales</taxon>
        <taxon>Microbacteriaceae</taxon>
        <taxon>Curtobacterium</taxon>
    </lineage>
</organism>
<evidence type="ECO:0000313" key="1">
    <source>
        <dbReference type="EMBL" id="MBA8988851.1"/>
    </source>
</evidence>
<dbReference type="RefSeq" id="WP_182514818.1">
    <property type="nucleotide sequence ID" value="NZ_JACGXP010000001.1"/>
</dbReference>
<name>A0AAW3T033_9MICO</name>
<dbReference type="AlphaFoldDB" id="A0AAW3T033"/>
<evidence type="ECO:0008006" key="3">
    <source>
        <dbReference type="Google" id="ProtNLM"/>
    </source>
</evidence>
<comment type="caution">
    <text evidence="1">The sequence shown here is derived from an EMBL/GenBank/DDBJ whole genome shotgun (WGS) entry which is preliminary data.</text>
</comment>
<gene>
    <name evidence="1" type="ORF">FHW23_000083</name>
</gene>
<sequence length="276" mass="30730">MTDDDSSSVTPAELRAMLERAPLEAAGRNLRMLPAMVVKNADVLFAAPEVSLDDALDIAAHVGAAFVTLRERMFDLAEFLGDAEGVPAGIRNNAASHDGDLEGMDLQFIGAGVSYAWWAAVDWSQEITAELEEWQEDADEKRDRERRERLARAQQLIQAAIDDAGVRAAKPMSRKAVVEAFIRGRMGPKNDVGAEYALRWAPQRVAEEWRSAYALLDNSAKVFIADLQELAEWQRSKWKPSERREVLLRYAMSRTGGWAPTDKWLKDIDAKSAPST</sequence>
<reference evidence="1 2" key="1">
    <citation type="submission" date="2020-07" db="EMBL/GenBank/DDBJ databases">
        <title>Above-ground endophytic microbial communities from plants in different locations in the United States.</title>
        <authorList>
            <person name="Frank C."/>
        </authorList>
    </citation>
    <scope>NUCLEOTIDE SEQUENCE [LARGE SCALE GENOMIC DNA]</scope>
    <source>
        <strain evidence="1 2">WPL5_2</strain>
    </source>
</reference>
<dbReference type="EMBL" id="JACGXP010000001">
    <property type="protein sequence ID" value="MBA8988851.1"/>
    <property type="molecule type" value="Genomic_DNA"/>
</dbReference>
<protein>
    <recommendedName>
        <fullName evidence="3">Tail assembly chaperone</fullName>
    </recommendedName>
</protein>